<dbReference type="Pfam" id="PF13524">
    <property type="entry name" value="Glyco_trans_1_2"/>
    <property type="match status" value="1"/>
</dbReference>
<dbReference type="InterPro" id="IPR055259">
    <property type="entry name" value="YkvP/CgeB_Glyco_trans-like"/>
</dbReference>
<keyword evidence="2" id="KW-0808">Transferase</keyword>
<accession>A0A6L5GEW1</accession>
<feature type="domain" description="Spore protein YkvP/CgeB glycosyl transferase-like" evidence="1">
    <location>
        <begin position="178"/>
        <end position="309"/>
    </location>
</feature>
<name>A0A6L5GEW1_9ACTN</name>
<organism evidence="2 3">
    <name type="scientific">Glycomyces albidus</name>
    <dbReference type="NCBI Taxonomy" id="2656774"/>
    <lineage>
        <taxon>Bacteria</taxon>
        <taxon>Bacillati</taxon>
        <taxon>Actinomycetota</taxon>
        <taxon>Actinomycetes</taxon>
        <taxon>Glycomycetales</taxon>
        <taxon>Glycomycetaceae</taxon>
        <taxon>Glycomyces</taxon>
    </lineage>
</organism>
<gene>
    <name evidence="2" type="ORF">GFD30_22150</name>
</gene>
<proteinExistence type="predicted"/>
<dbReference type="EMBL" id="WIAO01000038">
    <property type="protein sequence ID" value="MQM28244.1"/>
    <property type="molecule type" value="Genomic_DNA"/>
</dbReference>
<dbReference type="Proteomes" id="UP000477750">
    <property type="component" value="Unassembled WGS sequence"/>
</dbReference>
<evidence type="ECO:0000313" key="3">
    <source>
        <dbReference type="Proteomes" id="UP000477750"/>
    </source>
</evidence>
<dbReference type="RefSeq" id="WP_153027347.1">
    <property type="nucleotide sequence ID" value="NZ_WIAO01000038.1"/>
</dbReference>
<dbReference type="Gene3D" id="3.40.50.2000">
    <property type="entry name" value="Glycogen Phosphorylase B"/>
    <property type="match status" value="1"/>
</dbReference>
<sequence>MRGSNALRILCWNVDGAWTESFIQGRHVYLLPKEPDSGQFGLGRAGRPWPRHVVDVPAEALRDTEIDVVVLQRPEELALAERWLGRRPGRDVAAVYVEHGTPPGRAATSRHPLADRDDIPVVHTSDFNRLMWDCGRAPTTVVDHGAADPGPRFTGELPHALAVVDEPVGRGRDAGADVLEALRAAAPIDLFGSGAEAVRTWPDGRGHALTGNPPIPLEELHTAMARRRVYVHPSRWTSPGAPLIEAMLLGLPVVAVASTAAATLPPSIGAVSCDLGVLAARLAQLAADRDLAAEAGAAAREYALAHHGLEGFLNRWDVLLERAIAT</sequence>
<dbReference type="CDD" id="cd01635">
    <property type="entry name" value="Glycosyltransferase_GTB-type"/>
    <property type="match status" value="1"/>
</dbReference>
<dbReference type="AlphaFoldDB" id="A0A6L5GEW1"/>
<keyword evidence="3" id="KW-1185">Reference proteome</keyword>
<dbReference type="GO" id="GO:0016740">
    <property type="term" value="F:transferase activity"/>
    <property type="evidence" value="ECO:0007669"/>
    <property type="project" value="UniProtKB-KW"/>
</dbReference>
<evidence type="ECO:0000259" key="1">
    <source>
        <dbReference type="Pfam" id="PF13524"/>
    </source>
</evidence>
<dbReference type="SUPFAM" id="SSF53756">
    <property type="entry name" value="UDP-Glycosyltransferase/glycogen phosphorylase"/>
    <property type="match status" value="1"/>
</dbReference>
<protein>
    <submittedName>
        <fullName evidence="2">Glycosyltransferase family 1 protein</fullName>
    </submittedName>
</protein>
<comment type="caution">
    <text evidence="2">The sequence shown here is derived from an EMBL/GenBank/DDBJ whole genome shotgun (WGS) entry which is preliminary data.</text>
</comment>
<reference evidence="2 3" key="1">
    <citation type="submission" date="2019-10" db="EMBL/GenBank/DDBJ databases">
        <title>Glycomyces albidus sp. nov., a novel actinomycete isolated from rhizosphere soil of wheat (Triticum aestivum L.).</title>
        <authorList>
            <person name="Qian L."/>
        </authorList>
    </citation>
    <scope>NUCLEOTIDE SEQUENCE [LARGE SCALE GENOMIC DNA]</scope>
    <source>
        <strain evidence="2 3">NEAU-7082</strain>
    </source>
</reference>
<evidence type="ECO:0000313" key="2">
    <source>
        <dbReference type="EMBL" id="MQM28244.1"/>
    </source>
</evidence>